<reference evidence="2" key="1">
    <citation type="submission" date="2019-03" db="EMBL/GenBank/DDBJ databases">
        <title>Single cell metagenomics reveals metabolic interactions within the superorganism composed of flagellate Streblomastix strix and complex community of Bacteroidetes bacteria on its surface.</title>
        <authorList>
            <person name="Treitli S.C."/>
            <person name="Kolisko M."/>
            <person name="Husnik F."/>
            <person name="Keeling P."/>
            <person name="Hampl V."/>
        </authorList>
    </citation>
    <scope>NUCLEOTIDE SEQUENCE</scope>
    <source>
        <strain evidence="2">STM</strain>
    </source>
</reference>
<feature type="transmembrane region" description="Helical" evidence="1">
    <location>
        <begin position="50"/>
        <end position="70"/>
    </location>
</feature>
<gene>
    <name evidence="2" type="ORF">EZS27_034272</name>
</gene>
<proteinExistence type="predicted"/>
<comment type="caution">
    <text evidence="2">The sequence shown here is derived from an EMBL/GenBank/DDBJ whole genome shotgun (WGS) entry which is preliminary data.</text>
</comment>
<dbReference type="AlphaFoldDB" id="A0A5J4Q2G7"/>
<evidence type="ECO:0000313" key="2">
    <source>
        <dbReference type="EMBL" id="KAA6315239.1"/>
    </source>
</evidence>
<sequence length="76" mass="8680">MTIFICESLITDKLTKTIFTKIVLFAGGFLTVFLYFCTLAIEAMKAYCDLTYIKIIVYNLIVKTLISILCKARLQN</sequence>
<accession>A0A5J4Q2G7</accession>
<evidence type="ECO:0000256" key="1">
    <source>
        <dbReference type="SAM" id="Phobius"/>
    </source>
</evidence>
<dbReference type="EMBL" id="SNRY01005329">
    <property type="protein sequence ID" value="KAA6315239.1"/>
    <property type="molecule type" value="Genomic_DNA"/>
</dbReference>
<organism evidence="2">
    <name type="scientific">termite gut metagenome</name>
    <dbReference type="NCBI Taxonomy" id="433724"/>
    <lineage>
        <taxon>unclassified sequences</taxon>
        <taxon>metagenomes</taxon>
        <taxon>organismal metagenomes</taxon>
    </lineage>
</organism>
<keyword evidence="1" id="KW-0812">Transmembrane</keyword>
<protein>
    <submittedName>
        <fullName evidence="2">Uncharacterized protein</fullName>
    </submittedName>
</protein>
<keyword evidence="1" id="KW-1133">Transmembrane helix</keyword>
<feature type="transmembrane region" description="Helical" evidence="1">
    <location>
        <begin position="22"/>
        <end position="44"/>
    </location>
</feature>
<keyword evidence="1" id="KW-0472">Membrane</keyword>
<name>A0A5J4Q2G7_9ZZZZ</name>